<proteinExistence type="predicted"/>
<keyword evidence="2" id="KW-1185">Reference proteome</keyword>
<protein>
    <submittedName>
        <fullName evidence="1">Uncharacterized protein</fullName>
    </submittedName>
</protein>
<organism evidence="1 2">
    <name type="scientific">Thelephora ganbajun</name>
    <name type="common">Ganba fungus</name>
    <dbReference type="NCBI Taxonomy" id="370292"/>
    <lineage>
        <taxon>Eukaryota</taxon>
        <taxon>Fungi</taxon>
        <taxon>Dikarya</taxon>
        <taxon>Basidiomycota</taxon>
        <taxon>Agaricomycotina</taxon>
        <taxon>Agaricomycetes</taxon>
        <taxon>Thelephorales</taxon>
        <taxon>Thelephoraceae</taxon>
        <taxon>Thelephora</taxon>
    </lineage>
</organism>
<sequence length="162" mass="18751">MIFDLSREILNARLGRVPTKGRDEKSKRSRDIVSVVEAENGLPVLKKSKRLRGYSFLDNSLPCYDDVHPVPKYDSHNQPIPQNLQLKRYSSSQRYNSRQNQLVQDLSVKLIAVVLSKQCSSPSRPESRKILNEDIRVRKLRGDKYDMSYCLPKTQITPRPPR</sequence>
<dbReference type="EMBL" id="MU118027">
    <property type="protein sequence ID" value="KAF9647723.1"/>
    <property type="molecule type" value="Genomic_DNA"/>
</dbReference>
<evidence type="ECO:0000313" key="1">
    <source>
        <dbReference type="EMBL" id="KAF9647723.1"/>
    </source>
</evidence>
<dbReference type="Proteomes" id="UP000886501">
    <property type="component" value="Unassembled WGS sequence"/>
</dbReference>
<evidence type="ECO:0000313" key="2">
    <source>
        <dbReference type="Proteomes" id="UP000886501"/>
    </source>
</evidence>
<accession>A0ACB6ZEG1</accession>
<name>A0ACB6ZEG1_THEGA</name>
<comment type="caution">
    <text evidence="1">The sequence shown here is derived from an EMBL/GenBank/DDBJ whole genome shotgun (WGS) entry which is preliminary data.</text>
</comment>
<reference evidence="1" key="1">
    <citation type="submission" date="2019-10" db="EMBL/GenBank/DDBJ databases">
        <authorList>
            <consortium name="DOE Joint Genome Institute"/>
            <person name="Kuo A."/>
            <person name="Miyauchi S."/>
            <person name="Kiss E."/>
            <person name="Drula E."/>
            <person name="Kohler A."/>
            <person name="Sanchez-Garcia M."/>
            <person name="Andreopoulos B."/>
            <person name="Barry K.W."/>
            <person name="Bonito G."/>
            <person name="Buee M."/>
            <person name="Carver A."/>
            <person name="Chen C."/>
            <person name="Cichocki N."/>
            <person name="Clum A."/>
            <person name="Culley D."/>
            <person name="Crous P.W."/>
            <person name="Fauchery L."/>
            <person name="Girlanda M."/>
            <person name="Hayes R."/>
            <person name="Keri Z."/>
            <person name="Labutti K."/>
            <person name="Lipzen A."/>
            <person name="Lombard V."/>
            <person name="Magnuson J."/>
            <person name="Maillard F."/>
            <person name="Morin E."/>
            <person name="Murat C."/>
            <person name="Nolan M."/>
            <person name="Ohm R."/>
            <person name="Pangilinan J."/>
            <person name="Pereira M."/>
            <person name="Perotto S."/>
            <person name="Peter M."/>
            <person name="Riley R."/>
            <person name="Sitrit Y."/>
            <person name="Stielow B."/>
            <person name="Szollosi G."/>
            <person name="Zifcakova L."/>
            <person name="Stursova M."/>
            <person name="Spatafora J.W."/>
            <person name="Tedersoo L."/>
            <person name="Vaario L.-M."/>
            <person name="Yamada A."/>
            <person name="Yan M."/>
            <person name="Wang P."/>
            <person name="Xu J."/>
            <person name="Bruns T."/>
            <person name="Baldrian P."/>
            <person name="Vilgalys R."/>
            <person name="Henrissat B."/>
            <person name="Grigoriev I.V."/>
            <person name="Hibbett D."/>
            <person name="Nagy L.G."/>
            <person name="Martin F.M."/>
        </authorList>
    </citation>
    <scope>NUCLEOTIDE SEQUENCE</scope>
    <source>
        <strain evidence="1">P2</strain>
    </source>
</reference>
<reference evidence="1" key="2">
    <citation type="journal article" date="2020" name="Nat. Commun.">
        <title>Large-scale genome sequencing of mycorrhizal fungi provides insights into the early evolution of symbiotic traits.</title>
        <authorList>
            <person name="Miyauchi S."/>
            <person name="Kiss E."/>
            <person name="Kuo A."/>
            <person name="Drula E."/>
            <person name="Kohler A."/>
            <person name="Sanchez-Garcia M."/>
            <person name="Morin E."/>
            <person name="Andreopoulos B."/>
            <person name="Barry K.W."/>
            <person name="Bonito G."/>
            <person name="Buee M."/>
            <person name="Carver A."/>
            <person name="Chen C."/>
            <person name="Cichocki N."/>
            <person name="Clum A."/>
            <person name="Culley D."/>
            <person name="Crous P.W."/>
            <person name="Fauchery L."/>
            <person name="Girlanda M."/>
            <person name="Hayes R.D."/>
            <person name="Keri Z."/>
            <person name="LaButti K."/>
            <person name="Lipzen A."/>
            <person name="Lombard V."/>
            <person name="Magnuson J."/>
            <person name="Maillard F."/>
            <person name="Murat C."/>
            <person name="Nolan M."/>
            <person name="Ohm R.A."/>
            <person name="Pangilinan J."/>
            <person name="Pereira M.F."/>
            <person name="Perotto S."/>
            <person name="Peter M."/>
            <person name="Pfister S."/>
            <person name="Riley R."/>
            <person name="Sitrit Y."/>
            <person name="Stielow J.B."/>
            <person name="Szollosi G."/>
            <person name="Zifcakova L."/>
            <person name="Stursova M."/>
            <person name="Spatafora J.W."/>
            <person name="Tedersoo L."/>
            <person name="Vaario L.M."/>
            <person name="Yamada A."/>
            <person name="Yan M."/>
            <person name="Wang P."/>
            <person name="Xu J."/>
            <person name="Bruns T."/>
            <person name="Baldrian P."/>
            <person name="Vilgalys R."/>
            <person name="Dunand C."/>
            <person name="Henrissat B."/>
            <person name="Grigoriev I.V."/>
            <person name="Hibbett D."/>
            <person name="Nagy L.G."/>
            <person name="Martin F.M."/>
        </authorList>
    </citation>
    <scope>NUCLEOTIDE SEQUENCE</scope>
    <source>
        <strain evidence="1">P2</strain>
    </source>
</reference>
<gene>
    <name evidence="1" type="ORF">BDM02DRAFT_3187717</name>
</gene>